<dbReference type="PANTHER" id="PTHR19932:SF10">
    <property type="entry name" value="WD REPEAT AND HMG-BOX DNA-BINDING PROTEIN 1"/>
    <property type="match status" value="1"/>
</dbReference>
<dbReference type="InterPro" id="IPR057646">
    <property type="entry name" value="WD40_WDHD1_1st"/>
</dbReference>
<dbReference type="PROSITE" id="PS00678">
    <property type="entry name" value="WD_REPEATS_1"/>
    <property type="match status" value="2"/>
</dbReference>
<dbReference type="CDD" id="cd00200">
    <property type="entry name" value="WD40"/>
    <property type="match status" value="1"/>
</dbReference>
<dbReference type="PROSITE" id="PS50082">
    <property type="entry name" value="WD_REPEATS_2"/>
    <property type="match status" value="2"/>
</dbReference>
<dbReference type="AlphaFoldDB" id="A0AB34J7J6"/>
<dbReference type="SUPFAM" id="SSF82171">
    <property type="entry name" value="DPP6 N-terminal domain-like"/>
    <property type="match status" value="1"/>
</dbReference>
<dbReference type="InterPro" id="IPR022100">
    <property type="entry name" value="WDHD1/CFT4_beta-prop_2nd"/>
</dbReference>
<evidence type="ECO:0000256" key="6">
    <source>
        <dbReference type="SAM" id="MobiDB-lite"/>
    </source>
</evidence>
<evidence type="ECO:0000259" key="7">
    <source>
        <dbReference type="Pfam" id="PF12341"/>
    </source>
</evidence>
<feature type="repeat" description="WD" evidence="5">
    <location>
        <begin position="233"/>
        <end position="274"/>
    </location>
</feature>
<dbReference type="SUPFAM" id="SSF50978">
    <property type="entry name" value="WD40 repeat-like"/>
    <property type="match status" value="1"/>
</dbReference>
<accession>A0AB34J7J6</accession>
<dbReference type="InterPro" id="IPR001680">
    <property type="entry name" value="WD40_rpt"/>
</dbReference>
<evidence type="ECO:0000256" key="1">
    <source>
        <dbReference type="ARBA" id="ARBA00004123"/>
    </source>
</evidence>
<dbReference type="GO" id="GO:0003682">
    <property type="term" value="F:chromatin binding"/>
    <property type="evidence" value="ECO:0007669"/>
    <property type="project" value="TreeGrafter"/>
</dbReference>
<dbReference type="PANTHER" id="PTHR19932">
    <property type="entry name" value="WD REPEAT AND HMG-BOX DNA BINDING PROTEIN"/>
    <property type="match status" value="1"/>
</dbReference>
<dbReference type="GO" id="GO:0000278">
    <property type="term" value="P:mitotic cell cycle"/>
    <property type="evidence" value="ECO:0007669"/>
    <property type="project" value="TreeGrafter"/>
</dbReference>
<feature type="domain" description="WDHD1/CFT4 second beta-propeller" evidence="7">
    <location>
        <begin position="446"/>
        <end position="729"/>
    </location>
</feature>
<dbReference type="EMBL" id="JBGBPQ010000012">
    <property type="protein sequence ID" value="KAL1514501.1"/>
    <property type="molecule type" value="Genomic_DNA"/>
</dbReference>
<evidence type="ECO:0008006" key="12">
    <source>
        <dbReference type="Google" id="ProtNLM"/>
    </source>
</evidence>
<dbReference type="GO" id="GO:0043596">
    <property type="term" value="C:nuclear replication fork"/>
    <property type="evidence" value="ECO:0007669"/>
    <property type="project" value="TreeGrafter"/>
</dbReference>
<dbReference type="Pfam" id="PF12341">
    <property type="entry name" value="Mcl1_mid"/>
    <property type="match status" value="1"/>
</dbReference>
<dbReference type="InterPro" id="IPR048591">
    <property type="entry name" value="WDHD1/CFT4_hel"/>
</dbReference>
<evidence type="ECO:0000259" key="9">
    <source>
        <dbReference type="Pfam" id="PF24817"/>
    </source>
</evidence>
<organism evidence="10 11">
    <name type="scientific">Prymnesium parvum</name>
    <name type="common">Toxic golden alga</name>
    <dbReference type="NCBI Taxonomy" id="97485"/>
    <lineage>
        <taxon>Eukaryota</taxon>
        <taxon>Haptista</taxon>
        <taxon>Haptophyta</taxon>
        <taxon>Prymnesiophyceae</taxon>
        <taxon>Prymnesiales</taxon>
        <taxon>Prymnesiaceae</taxon>
        <taxon>Prymnesium</taxon>
    </lineage>
</organism>
<dbReference type="GO" id="GO:0006281">
    <property type="term" value="P:DNA repair"/>
    <property type="evidence" value="ECO:0007669"/>
    <property type="project" value="TreeGrafter"/>
</dbReference>
<dbReference type="GO" id="GO:0006261">
    <property type="term" value="P:DNA-templated DNA replication"/>
    <property type="evidence" value="ECO:0007669"/>
    <property type="project" value="TreeGrafter"/>
</dbReference>
<feature type="region of interest" description="Disordered" evidence="6">
    <location>
        <begin position="329"/>
        <end position="352"/>
    </location>
</feature>
<dbReference type="Proteomes" id="UP001515480">
    <property type="component" value="Unassembled WGS sequence"/>
</dbReference>
<keyword evidence="2 5" id="KW-0853">WD repeat</keyword>
<dbReference type="Pfam" id="PF24817">
    <property type="entry name" value="WD40_WDHD1_1st"/>
    <property type="match status" value="1"/>
</dbReference>
<keyword evidence="4" id="KW-0539">Nucleus</keyword>
<feature type="compositionally biased region" description="Acidic residues" evidence="6">
    <location>
        <begin position="890"/>
        <end position="901"/>
    </location>
</feature>
<comment type="caution">
    <text evidence="10">The sequence shown here is derived from an EMBL/GenBank/DDBJ whole genome shotgun (WGS) entry which is preliminary data.</text>
</comment>
<comment type="subcellular location">
    <subcellularLocation>
        <location evidence="1">Nucleus</location>
    </subcellularLocation>
</comment>
<feature type="compositionally biased region" description="Low complexity" evidence="6">
    <location>
        <begin position="334"/>
        <end position="350"/>
    </location>
</feature>
<evidence type="ECO:0000259" key="8">
    <source>
        <dbReference type="Pfam" id="PF20946"/>
    </source>
</evidence>
<sequence>MATTAAPLEKGVHLKFAHTEGRTALRYTSDGSSIVTCGADTLLKIFDTQNFNAEPRTVECHQTAVNALALHPKGHSIVTASDDNAVNYMKFPSCEFDKLITRGQNPARHLNFDARGRFLAVGAEDGVIRIFNVQNPRMFSILKGHTDAVLCVAHDPRGDYLASSSADGTVRIWDIREDPKTVKTIHTGIKVVAGGAQMLRIAWHPAGDGLALPHGAGVEVLERETWKTQSSLRGGHTKDVSLISWCANGLYLCTIGLDKQLFLWDLSSAESLDRHKAESLCVDLMWSPIENALAFVDDSGQLAIWQLPVPKHYPSPVGEAAGGSVAPVAPPAAPAARPGTAAAAPSADAPAAEEDLIADDSAEAETGANGRRRLRKVLHDSDDGGFSDHDDDEAAEAALLAAQIKRHGVKAIAEAAENGTAVGAPRAQMLAALAAAGPTAVAQPTLHPSSTPAKNGRRFLLWNLTGMVLSRDENVFSAIEVDFNDTEKHRTLRMNDHYGFSMAALDDAAVVFGSRSNNGNPSTIVYRPLASWAPNSEWQVQLERGEETVAVALGFKFCAVATDARLLRVYSHTGAQRAAMCTAGPIVTIAASGGLLAVVQHTARAVGPEDQGMELALYDMREPGRPVRLSSAPLPLSEGSRLHWIGFSDKGVLCTVDSKGIARACLRSYSFEWAPLLNCNSLKKTKNEHHWVVGVTGDSLLCVICKGDDPFPTTLPRPVISALPLSMPLACAEPADPSLERERLLSQLWLDEFRASATDDGTAEEDGVQAAILKGFTKLDSLTIKLLLAACKGERNARALDLVTQLHLPKSLVGALKLANHYKLAALAERISMLMEAKYDEGERAMEDVEMAPREPEKPKAKVAPLFSKPKKEEVEEAAETAEAAAESAAEAEESADEDEVAPAAPVNPFSKGGAGAVKGTPSMGKTVTGKAVAPDTTKTGKRKMPISGPAAKKVK</sequence>
<evidence type="ECO:0000256" key="4">
    <source>
        <dbReference type="ARBA" id="ARBA00023242"/>
    </source>
</evidence>
<evidence type="ECO:0000256" key="2">
    <source>
        <dbReference type="ARBA" id="ARBA00022574"/>
    </source>
</evidence>
<feature type="domain" description="WDHD1/CFT4 helical bundle" evidence="8">
    <location>
        <begin position="742"/>
        <end position="840"/>
    </location>
</feature>
<keyword evidence="11" id="KW-1185">Reference proteome</keyword>
<feature type="domain" description="WDHD1 first WD40" evidence="9">
    <location>
        <begin position="15"/>
        <end position="304"/>
    </location>
</feature>
<dbReference type="Gene3D" id="2.130.10.10">
    <property type="entry name" value="YVTN repeat-like/Quinoprotein amine dehydrogenase"/>
    <property type="match status" value="2"/>
</dbReference>
<proteinExistence type="predicted"/>
<dbReference type="PROSITE" id="PS50294">
    <property type="entry name" value="WD_REPEATS_REGION"/>
    <property type="match status" value="2"/>
</dbReference>
<evidence type="ECO:0000313" key="10">
    <source>
        <dbReference type="EMBL" id="KAL1514501.1"/>
    </source>
</evidence>
<gene>
    <name evidence="10" type="ORF">AB1Y20_003600</name>
</gene>
<reference evidence="10 11" key="1">
    <citation type="journal article" date="2024" name="Science">
        <title>Giant polyketide synthase enzymes in the biosynthesis of giant marine polyether toxins.</title>
        <authorList>
            <person name="Fallon T.R."/>
            <person name="Shende V.V."/>
            <person name="Wierzbicki I.H."/>
            <person name="Pendleton A.L."/>
            <person name="Watervoot N.F."/>
            <person name="Auber R.P."/>
            <person name="Gonzalez D.J."/>
            <person name="Wisecaver J.H."/>
            <person name="Moore B.S."/>
        </authorList>
    </citation>
    <scope>NUCLEOTIDE SEQUENCE [LARGE SCALE GENOMIC DNA]</scope>
    <source>
        <strain evidence="10 11">12B1</strain>
    </source>
</reference>
<name>A0AB34J7J6_PRYPA</name>
<feature type="repeat" description="WD" evidence="5">
    <location>
        <begin position="142"/>
        <end position="183"/>
    </location>
</feature>
<protein>
    <recommendedName>
        <fullName evidence="12">Minichromosome loss protein Mcl1 middle region domain-containing protein</fullName>
    </recommendedName>
</protein>
<dbReference type="SMART" id="SM00320">
    <property type="entry name" value="WD40"/>
    <property type="match status" value="6"/>
</dbReference>
<dbReference type="InterPro" id="IPR015943">
    <property type="entry name" value="WD40/YVTN_repeat-like_dom_sf"/>
</dbReference>
<feature type="region of interest" description="Disordered" evidence="6">
    <location>
        <begin position="849"/>
        <end position="956"/>
    </location>
</feature>
<evidence type="ECO:0000256" key="3">
    <source>
        <dbReference type="ARBA" id="ARBA00022737"/>
    </source>
</evidence>
<evidence type="ECO:0000313" key="11">
    <source>
        <dbReference type="Proteomes" id="UP001515480"/>
    </source>
</evidence>
<dbReference type="InterPro" id="IPR036322">
    <property type="entry name" value="WD40_repeat_dom_sf"/>
</dbReference>
<feature type="compositionally biased region" description="Basic and acidic residues" evidence="6">
    <location>
        <begin position="849"/>
        <end position="860"/>
    </location>
</feature>
<evidence type="ECO:0000256" key="5">
    <source>
        <dbReference type="PROSITE-ProRule" id="PRU00221"/>
    </source>
</evidence>
<keyword evidence="3" id="KW-0677">Repeat</keyword>
<dbReference type="InterPro" id="IPR019775">
    <property type="entry name" value="WD40_repeat_CS"/>
</dbReference>
<dbReference type="Pfam" id="PF20946">
    <property type="entry name" value="Ctf4_C"/>
    <property type="match status" value="1"/>
</dbReference>